<keyword evidence="1" id="KW-0472">Membrane</keyword>
<accession>A0ABN7RYC9</accession>
<keyword evidence="1" id="KW-0812">Transmembrane</keyword>
<reference evidence="2 3" key="1">
    <citation type="submission" date="2021-04" db="EMBL/GenBank/DDBJ databases">
        <authorList>
            <person name="Bliznina A."/>
        </authorList>
    </citation>
    <scope>NUCLEOTIDE SEQUENCE [LARGE SCALE GENOMIC DNA]</scope>
</reference>
<evidence type="ECO:0000313" key="3">
    <source>
        <dbReference type="Proteomes" id="UP001158576"/>
    </source>
</evidence>
<sequence length="680" mass="78002">MHYFPCKYQSAFDAGIADRCKNSCDDETLISPIRDAFENASATIGDALKGIYFGTFDGYHYVYPCESTPTSCNAYDPRIRPWFLDAQEGRNKKVQFREDCKEKSFSGFEGTRIFEVLEDLHKCNFTEEIETCDGSAACLTCEDDDLRLGEDWSFKETLEEFNSLNATLWDLKFSKLTKKPSEENSTSVLGLQYNDAFRFGEINTVSRLMETGIIGLDIDILTRGPRLKNPLFKGIFDSKFKSEIFFLDSFGNFVYHPKTLTPQYEEKLKNKTEETDNCGSLSYDDMDFFYENWDSSDFAKDVEEMISEGSEDTKSNDDYEIFKVNSAASFLLMVVKYHEGEKAVLDEWAQLYESGADPLFNIEESECSLIMDQKVCFGEKNSPVLLMDAVEKIPGGEELRFSDGFNEFESRDEMLDAFDVGDEYINLNVNCGKATMKECWEDYKSCLTTQALVDIYRFDGLQEILRKSETCPGQYRVVAVTPSGLLYSYPHYEINADYPVLFESWYINAWQKEGWQEEPREKDGYDVISKAFFDEQELLFVLAVHLKHPNSTIQGWPQIDAYKAKYYEPVYLEKMTKEEKSVSYNCMEGKFLTLPKTCTFLDNNDCTKSNDLVKALNGVKIGCSEPLSWAPAFASVIVSVILVLLTMYILKLYHKKEDRARNELQKNPEANSEDSCCIIL</sequence>
<evidence type="ECO:0000313" key="2">
    <source>
        <dbReference type="EMBL" id="CAG5088651.1"/>
    </source>
</evidence>
<keyword evidence="1" id="KW-1133">Transmembrane helix</keyword>
<protein>
    <submittedName>
        <fullName evidence="2">Oidioi.mRNA.OKI2018_I69.PAR.g11915.t1.cds</fullName>
    </submittedName>
</protein>
<name>A0ABN7RYC9_OIKDI</name>
<gene>
    <name evidence="2" type="ORF">OKIOD_LOCUS3473</name>
</gene>
<keyword evidence="3" id="KW-1185">Reference proteome</keyword>
<feature type="transmembrane region" description="Helical" evidence="1">
    <location>
        <begin position="629"/>
        <end position="650"/>
    </location>
</feature>
<organism evidence="2 3">
    <name type="scientific">Oikopleura dioica</name>
    <name type="common">Tunicate</name>
    <dbReference type="NCBI Taxonomy" id="34765"/>
    <lineage>
        <taxon>Eukaryota</taxon>
        <taxon>Metazoa</taxon>
        <taxon>Chordata</taxon>
        <taxon>Tunicata</taxon>
        <taxon>Appendicularia</taxon>
        <taxon>Copelata</taxon>
        <taxon>Oikopleuridae</taxon>
        <taxon>Oikopleura</taxon>
    </lineage>
</organism>
<dbReference type="Proteomes" id="UP001158576">
    <property type="component" value="Chromosome PAR"/>
</dbReference>
<dbReference type="EMBL" id="OU015568">
    <property type="protein sequence ID" value="CAG5088651.1"/>
    <property type="molecule type" value="Genomic_DNA"/>
</dbReference>
<proteinExistence type="predicted"/>
<evidence type="ECO:0000256" key="1">
    <source>
        <dbReference type="SAM" id="Phobius"/>
    </source>
</evidence>